<comment type="catalytic activity">
    <reaction evidence="7 8">
        <text>(2R)-O-phospho-3-sulfolactate + H2O = (2R)-3-sulfolactate + phosphate</text>
        <dbReference type="Rhea" id="RHEA:23416"/>
        <dbReference type="ChEBI" id="CHEBI:15377"/>
        <dbReference type="ChEBI" id="CHEBI:15597"/>
        <dbReference type="ChEBI" id="CHEBI:43474"/>
        <dbReference type="ChEBI" id="CHEBI:58738"/>
        <dbReference type="EC" id="3.1.3.71"/>
    </reaction>
</comment>
<dbReference type="GO" id="GO:0050532">
    <property type="term" value="F:2-phosphosulfolactate phosphatase activity"/>
    <property type="evidence" value="ECO:0007669"/>
    <property type="project" value="UniProtKB-UniRule"/>
</dbReference>
<evidence type="ECO:0000256" key="4">
    <source>
        <dbReference type="ARBA" id="ARBA00021948"/>
    </source>
</evidence>
<dbReference type="SUPFAM" id="SSF142823">
    <property type="entry name" value="ComB-like"/>
    <property type="match status" value="1"/>
</dbReference>
<accession>A0A1J0AAM5</accession>
<evidence type="ECO:0000256" key="8">
    <source>
        <dbReference type="HAMAP-Rule" id="MF_00490"/>
    </source>
</evidence>
<organism evidence="9 10">
    <name type="scientific">Gloeomargarita lithophora Alchichica-D10</name>
    <dbReference type="NCBI Taxonomy" id="1188229"/>
    <lineage>
        <taxon>Bacteria</taxon>
        <taxon>Bacillati</taxon>
        <taxon>Cyanobacteriota</taxon>
        <taxon>Cyanophyceae</taxon>
        <taxon>Gloeomargaritales</taxon>
        <taxon>Gloeomargaritaceae</taxon>
        <taxon>Gloeomargarita</taxon>
    </lineage>
</organism>
<comment type="cofactor">
    <cofactor evidence="1 8">
        <name>Mg(2+)</name>
        <dbReference type="ChEBI" id="CHEBI:18420"/>
    </cofactor>
</comment>
<dbReference type="FunFam" id="3.90.1560.10:FF:000001">
    <property type="entry name" value="Probable 2-phosphosulfolactate phosphatase"/>
    <property type="match status" value="1"/>
</dbReference>
<evidence type="ECO:0000256" key="3">
    <source>
        <dbReference type="ARBA" id="ARBA00012953"/>
    </source>
</evidence>
<protein>
    <recommendedName>
        <fullName evidence="4 8">Probable 2-phosphosulfolactate phosphatase</fullName>
        <ecNumber evidence="3 8">3.1.3.71</ecNumber>
    </recommendedName>
</protein>
<dbReference type="EC" id="3.1.3.71" evidence="3 8"/>
<dbReference type="GO" id="GO:0050545">
    <property type="term" value="F:sulfopyruvate decarboxylase activity"/>
    <property type="evidence" value="ECO:0007669"/>
    <property type="project" value="TreeGrafter"/>
</dbReference>
<sequence length="244" mass="26207">MKVSAMKVWVYHTPEQVPTGELPDCAVVVDVLRATTTMAVALAAGATGVQVFADLDELMRVSHAWPEAQRLRVGERGGKVVSGFDLGNSPLDCTPERVKGRRLFMSTTNGTRALTQVQHAPQVLTCALVNRQAVVELLRQQQPERVWVVASGWEGAFSLEDTVCAGALLAGLGSQATTGNDEAVSALALYQQWHNDLLPLLQRASHGQRLLGLGQAADLQFCAQVDCLTTVPRQSEPGILKAVT</sequence>
<keyword evidence="10" id="KW-1185">Reference proteome</keyword>
<reference evidence="9 10" key="1">
    <citation type="submission" date="2016-10" db="EMBL/GenBank/DDBJ databases">
        <title>Description of Gloeomargarita lithophora gen. nov., sp. nov., a thylakoid-bearing basal-branching cyanobacterium with intracellular carbonates, and proposal for Gloeomargaritales ord. nov.</title>
        <authorList>
            <person name="Moreira D."/>
            <person name="Tavera R."/>
            <person name="Benzerara K."/>
            <person name="Skouri-Panet F."/>
            <person name="Couradeau E."/>
            <person name="Gerard E."/>
            <person name="Loussert C."/>
            <person name="Novelo E."/>
            <person name="Zivanovic Y."/>
            <person name="Lopez-Garcia P."/>
        </authorList>
    </citation>
    <scope>NUCLEOTIDE SEQUENCE [LARGE SCALE GENOMIC DNA]</scope>
    <source>
        <strain evidence="9 10">D10</strain>
    </source>
</reference>
<dbReference type="AlphaFoldDB" id="A0A1J0AAM5"/>
<dbReference type="InterPro" id="IPR005238">
    <property type="entry name" value="ComB-like"/>
</dbReference>
<dbReference type="PANTHER" id="PTHR37311:SF1">
    <property type="entry name" value="2-PHOSPHOSULFOLACTATE PHOSPHATASE-RELATED"/>
    <property type="match status" value="1"/>
</dbReference>
<evidence type="ECO:0000256" key="1">
    <source>
        <dbReference type="ARBA" id="ARBA00001946"/>
    </source>
</evidence>
<name>A0A1J0AAM5_9CYAN</name>
<dbReference type="EMBL" id="CP017675">
    <property type="protein sequence ID" value="APB32988.1"/>
    <property type="molecule type" value="Genomic_DNA"/>
</dbReference>
<dbReference type="Proteomes" id="UP000180235">
    <property type="component" value="Chromosome"/>
</dbReference>
<gene>
    <name evidence="8 9" type="primary">comB</name>
    <name evidence="9" type="ORF">GlitD10_0674</name>
</gene>
<keyword evidence="5 8" id="KW-0378">Hydrolase</keyword>
<dbReference type="NCBIfam" id="NF002056">
    <property type="entry name" value="PRK00886.1-5"/>
    <property type="match status" value="1"/>
</dbReference>
<dbReference type="Pfam" id="PF04029">
    <property type="entry name" value="2-ph_phosp"/>
    <property type="match status" value="1"/>
</dbReference>
<dbReference type="KEGG" id="glt:GlitD10_0674"/>
<dbReference type="Gene3D" id="3.90.1560.10">
    <property type="entry name" value="ComB-like"/>
    <property type="match status" value="1"/>
</dbReference>
<proteinExistence type="inferred from homology"/>
<evidence type="ECO:0000256" key="2">
    <source>
        <dbReference type="ARBA" id="ARBA00009997"/>
    </source>
</evidence>
<keyword evidence="6 8" id="KW-0460">Magnesium</keyword>
<dbReference type="InterPro" id="IPR036702">
    <property type="entry name" value="ComB-like_sf"/>
</dbReference>
<dbReference type="HAMAP" id="MF_00490">
    <property type="entry name" value="ComB"/>
    <property type="match status" value="1"/>
</dbReference>
<evidence type="ECO:0000256" key="6">
    <source>
        <dbReference type="ARBA" id="ARBA00022842"/>
    </source>
</evidence>
<dbReference type="GO" id="GO:0000287">
    <property type="term" value="F:magnesium ion binding"/>
    <property type="evidence" value="ECO:0007669"/>
    <property type="project" value="UniProtKB-UniRule"/>
</dbReference>
<comment type="similarity">
    <text evidence="2 8">Belongs to the ComB family.</text>
</comment>
<evidence type="ECO:0000256" key="5">
    <source>
        <dbReference type="ARBA" id="ARBA00022801"/>
    </source>
</evidence>
<evidence type="ECO:0000313" key="10">
    <source>
        <dbReference type="Proteomes" id="UP000180235"/>
    </source>
</evidence>
<evidence type="ECO:0000256" key="7">
    <source>
        <dbReference type="ARBA" id="ARBA00033711"/>
    </source>
</evidence>
<dbReference type="PANTHER" id="PTHR37311">
    <property type="entry name" value="2-PHOSPHOSULFOLACTATE PHOSPHATASE-RELATED"/>
    <property type="match status" value="1"/>
</dbReference>
<dbReference type="STRING" id="1188229.GlitD10_0674"/>
<evidence type="ECO:0000313" key="9">
    <source>
        <dbReference type="EMBL" id="APB32988.1"/>
    </source>
</evidence>